<keyword evidence="6" id="KW-0694">RNA-binding</keyword>
<dbReference type="InterPro" id="IPR012933">
    <property type="entry name" value="HicA_mRNA_interferase"/>
</dbReference>
<name>A0A2H0RIY4_9BACT</name>
<keyword evidence="2" id="KW-1277">Toxin-antitoxin system</keyword>
<dbReference type="GO" id="GO:0003729">
    <property type="term" value="F:mRNA binding"/>
    <property type="evidence" value="ECO:0007669"/>
    <property type="project" value="InterPro"/>
</dbReference>
<dbReference type="AlphaFoldDB" id="A0A2H0RIY4"/>
<keyword evidence="7" id="KW-0346">Stress response</keyword>
<gene>
    <name evidence="8" type="ORF">COV07_03795</name>
</gene>
<evidence type="ECO:0000256" key="5">
    <source>
        <dbReference type="ARBA" id="ARBA00022801"/>
    </source>
</evidence>
<evidence type="ECO:0000256" key="4">
    <source>
        <dbReference type="ARBA" id="ARBA00022759"/>
    </source>
</evidence>
<dbReference type="Gene3D" id="3.30.920.30">
    <property type="entry name" value="Hypothetical protein"/>
    <property type="match status" value="1"/>
</dbReference>
<organism evidence="8 9">
    <name type="scientific">Candidatus Vogelbacteria bacterium CG10_big_fil_rev_8_21_14_0_10_45_14</name>
    <dbReference type="NCBI Taxonomy" id="1975042"/>
    <lineage>
        <taxon>Bacteria</taxon>
        <taxon>Candidatus Vogeliibacteriota</taxon>
    </lineage>
</organism>
<dbReference type="GO" id="GO:0004519">
    <property type="term" value="F:endonuclease activity"/>
    <property type="evidence" value="ECO:0007669"/>
    <property type="project" value="UniProtKB-KW"/>
</dbReference>
<evidence type="ECO:0000313" key="9">
    <source>
        <dbReference type="Proteomes" id="UP000230833"/>
    </source>
</evidence>
<dbReference type="SUPFAM" id="SSF54786">
    <property type="entry name" value="YcfA/nrd intein domain"/>
    <property type="match status" value="1"/>
</dbReference>
<comment type="caution">
    <text evidence="8">The sequence shown here is derived from an EMBL/GenBank/DDBJ whole genome shotgun (WGS) entry which is preliminary data.</text>
</comment>
<evidence type="ECO:0000256" key="6">
    <source>
        <dbReference type="ARBA" id="ARBA00022884"/>
    </source>
</evidence>
<accession>A0A2H0RIY4</accession>
<dbReference type="Pfam" id="PF07927">
    <property type="entry name" value="HicA_toxin"/>
    <property type="match status" value="1"/>
</dbReference>
<keyword evidence="5" id="KW-0378">Hydrolase</keyword>
<dbReference type="GO" id="GO:0016787">
    <property type="term" value="F:hydrolase activity"/>
    <property type="evidence" value="ECO:0007669"/>
    <property type="project" value="UniProtKB-KW"/>
</dbReference>
<evidence type="ECO:0000313" key="8">
    <source>
        <dbReference type="EMBL" id="PIR46522.1"/>
    </source>
</evidence>
<sequence>MPRPIKLSLVLKTLRKNGFVLVSQRGSHAKFRKIGNQTKTTIIKTSKKEIPLGTFKSILELSGLNEEDFRNDK</sequence>
<evidence type="ECO:0000256" key="1">
    <source>
        <dbReference type="ARBA" id="ARBA00006620"/>
    </source>
</evidence>
<keyword evidence="4" id="KW-0255">Endonuclease</keyword>
<protein>
    <recommendedName>
        <fullName evidence="10">Type II toxin-antitoxin system HicA family toxin</fullName>
    </recommendedName>
</protein>
<evidence type="ECO:0000256" key="2">
    <source>
        <dbReference type="ARBA" id="ARBA00022649"/>
    </source>
</evidence>
<keyword evidence="3" id="KW-0540">Nuclease</keyword>
<reference evidence="8 9" key="1">
    <citation type="submission" date="2017-09" db="EMBL/GenBank/DDBJ databases">
        <title>Depth-based differentiation of microbial function through sediment-hosted aquifers and enrichment of novel symbionts in the deep terrestrial subsurface.</title>
        <authorList>
            <person name="Probst A.J."/>
            <person name="Ladd B."/>
            <person name="Jarett J.K."/>
            <person name="Geller-Mcgrath D.E."/>
            <person name="Sieber C.M."/>
            <person name="Emerson J.B."/>
            <person name="Anantharaman K."/>
            <person name="Thomas B.C."/>
            <person name="Malmstrom R."/>
            <person name="Stieglmeier M."/>
            <person name="Klingl A."/>
            <person name="Woyke T."/>
            <person name="Ryan C.M."/>
            <person name="Banfield J.F."/>
        </authorList>
    </citation>
    <scope>NUCLEOTIDE SEQUENCE [LARGE SCALE GENOMIC DNA]</scope>
    <source>
        <strain evidence="8">CG10_big_fil_rev_8_21_14_0_10_45_14</strain>
    </source>
</reference>
<proteinExistence type="inferred from homology"/>
<comment type="similarity">
    <text evidence="1">Belongs to the HicA mRNA interferase family.</text>
</comment>
<evidence type="ECO:0000256" key="7">
    <source>
        <dbReference type="ARBA" id="ARBA00023016"/>
    </source>
</evidence>
<dbReference type="InterPro" id="IPR038570">
    <property type="entry name" value="HicA_sf"/>
</dbReference>
<dbReference type="EMBL" id="PCYL01000040">
    <property type="protein sequence ID" value="PIR46522.1"/>
    <property type="molecule type" value="Genomic_DNA"/>
</dbReference>
<evidence type="ECO:0008006" key="10">
    <source>
        <dbReference type="Google" id="ProtNLM"/>
    </source>
</evidence>
<evidence type="ECO:0000256" key="3">
    <source>
        <dbReference type="ARBA" id="ARBA00022722"/>
    </source>
</evidence>
<dbReference type="Proteomes" id="UP000230833">
    <property type="component" value="Unassembled WGS sequence"/>
</dbReference>